<dbReference type="Gene3D" id="2.40.128.20">
    <property type="match status" value="1"/>
</dbReference>
<name>A0A8C6C9C3_MONMO</name>
<feature type="region of interest" description="Disordered" evidence="1">
    <location>
        <begin position="187"/>
        <end position="212"/>
    </location>
</feature>
<proteinExistence type="predicted"/>
<reference evidence="2" key="1">
    <citation type="submission" date="2025-08" db="UniProtKB">
        <authorList>
            <consortium name="Ensembl"/>
        </authorList>
    </citation>
    <scope>IDENTIFICATION</scope>
</reference>
<dbReference type="GeneTree" id="ENSGT00940000170859"/>
<evidence type="ECO:0000313" key="2">
    <source>
        <dbReference type="Ensembl" id="ENSMMNP00015025828.1"/>
    </source>
</evidence>
<dbReference type="InterPro" id="IPR012674">
    <property type="entry name" value="Calycin"/>
</dbReference>
<dbReference type="Proteomes" id="UP000694561">
    <property type="component" value="Unplaced"/>
</dbReference>
<evidence type="ECO:0008006" key="4">
    <source>
        <dbReference type="Google" id="ProtNLM"/>
    </source>
</evidence>
<dbReference type="AlphaFoldDB" id="A0A8C6C9C3"/>
<evidence type="ECO:0000313" key="3">
    <source>
        <dbReference type="Proteomes" id="UP000694561"/>
    </source>
</evidence>
<protein>
    <recommendedName>
        <fullName evidence="4">Lipocalin/cytosolic fatty-acid binding domain-containing protein</fullName>
    </recommendedName>
</protein>
<dbReference type="Ensembl" id="ENSMMNT00015028394.1">
    <property type="protein sequence ID" value="ENSMMNP00015025828.1"/>
    <property type="gene ID" value="ENSMMNG00015018915.1"/>
</dbReference>
<sequence length="212" mass="22714">MGGSLSGLAPTARGQAAAPLPCSVVGGVALDPGCGFPGAAPLQLSIPPVFRYLVRDCLRSNLEPQGSPRMKKMGAVMVQQEGPHLALTSVSDHTSRCVEEKSQAVKGSPPGSSSFLWRGKEVTVVASDYETYSIMNTVFHKGGKAHSVLKLYSRMVEHDEKATDRLLVKAMEHGLSAVDVQLLSKDCKRPGPRGRPRSWHPSPRVTVFSSPQ</sequence>
<evidence type="ECO:0000256" key="1">
    <source>
        <dbReference type="SAM" id="MobiDB-lite"/>
    </source>
</evidence>
<reference evidence="2" key="2">
    <citation type="submission" date="2025-09" db="UniProtKB">
        <authorList>
            <consortium name="Ensembl"/>
        </authorList>
    </citation>
    <scope>IDENTIFICATION</scope>
</reference>
<dbReference type="SUPFAM" id="SSF50814">
    <property type="entry name" value="Lipocalins"/>
    <property type="match status" value="1"/>
</dbReference>
<keyword evidence="3" id="KW-1185">Reference proteome</keyword>
<organism evidence="2 3">
    <name type="scientific">Monodon monoceros</name>
    <name type="common">Narwhal</name>
    <name type="synonym">Ceratodon monodon</name>
    <dbReference type="NCBI Taxonomy" id="40151"/>
    <lineage>
        <taxon>Eukaryota</taxon>
        <taxon>Metazoa</taxon>
        <taxon>Chordata</taxon>
        <taxon>Craniata</taxon>
        <taxon>Vertebrata</taxon>
        <taxon>Euteleostomi</taxon>
        <taxon>Mammalia</taxon>
        <taxon>Eutheria</taxon>
        <taxon>Laurasiatheria</taxon>
        <taxon>Artiodactyla</taxon>
        <taxon>Whippomorpha</taxon>
        <taxon>Cetacea</taxon>
        <taxon>Odontoceti</taxon>
        <taxon>Monodontidae</taxon>
        <taxon>Monodon</taxon>
    </lineage>
</organism>
<accession>A0A8C6C9C3</accession>